<evidence type="ECO:0000259" key="2">
    <source>
        <dbReference type="Pfam" id="PF21537"/>
    </source>
</evidence>
<accession>A0A7X2TQ36</accession>
<reference evidence="3 4" key="1">
    <citation type="submission" date="2019-08" db="EMBL/GenBank/DDBJ databases">
        <title>In-depth cultivation of the pig gut microbiome towards novel bacterial diversity and tailored functional studies.</title>
        <authorList>
            <person name="Wylensek D."/>
            <person name="Hitch T.C.A."/>
            <person name="Clavel T."/>
        </authorList>
    </citation>
    <scope>NUCLEOTIDE SEQUENCE [LARGE SCALE GENOMIC DNA]</scope>
    <source>
        <strain evidence="3 4">Oil+RF-744-WCA-WT-13</strain>
    </source>
</reference>
<organism evidence="3 4">
    <name type="scientific">Bilifractor porci</name>
    <dbReference type="NCBI Taxonomy" id="2606636"/>
    <lineage>
        <taxon>Bacteria</taxon>
        <taxon>Bacillati</taxon>
        <taxon>Bacillota</taxon>
        <taxon>Clostridia</taxon>
        <taxon>Lachnospirales</taxon>
        <taxon>Lachnospiraceae</taxon>
        <taxon>Bilifractor</taxon>
    </lineage>
</organism>
<dbReference type="Proteomes" id="UP000466864">
    <property type="component" value="Unassembled WGS sequence"/>
</dbReference>
<dbReference type="AlphaFoldDB" id="A0A7X2TQ36"/>
<protein>
    <submittedName>
        <fullName evidence="3">GTPase</fullName>
    </submittedName>
</protein>
<gene>
    <name evidence="3" type="ORF">FYJ60_09820</name>
</gene>
<feature type="domain" description="DUF1980" evidence="2">
    <location>
        <begin position="195"/>
        <end position="316"/>
    </location>
</feature>
<dbReference type="EMBL" id="VUMV01000007">
    <property type="protein sequence ID" value="MST82613.1"/>
    <property type="molecule type" value="Genomic_DNA"/>
</dbReference>
<proteinExistence type="predicted"/>
<evidence type="ECO:0000313" key="3">
    <source>
        <dbReference type="EMBL" id="MST82613.1"/>
    </source>
</evidence>
<dbReference type="RefSeq" id="WP_154458520.1">
    <property type="nucleotide sequence ID" value="NZ_VUMV01000007.1"/>
</dbReference>
<keyword evidence="4" id="KW-1185">Reference proteome</keyword>
<dbReference type="InterPro" id="IPR048447">
    <property type="entry name" value="DUF1980_C"/>
</dbReference>
<name>A0A7X2TQ36_9FIRM</name>
<sequence length="318" mass="36845">MNEEEIEVPIYLITGFLESGKTSFLNFTLRQDYFQLEEPTLLINTEEGEETYDAKDLLKYHTLVENATEQEQFNVKLLRQYQRQHNPGRVILEYNPFWSVASLEAMRLPDGWGIVQKIVIVDASTFQVYMNNMKSLFVEMVRNADMVLFNRSSADLPLANFRRSVKVVSPGCSVEFAGENNEPVDIFEDDVPYDITQDPIVIDDIDYGIFYVDMRDNPERYDGKLVRFRARVLKSSRTDADIFMPARPAMTCCAEDVQYIGYICHSKNARRLTEGSWIELTARVKWEYVELAGEEEPVFYAKSIQASKAPEDEMVYFN</sequence>
<dbReference type="InterPro" id="IPR003495">
    <property type="entry name" value="CobW/HypB/UreG_nucleotide-bd"/>
</dbReference>
<feature type="domain" description="CobW/HypB/UreG nucleotide-binding" evidence="1">
    <location>
        <begin position="9"/>
        <end position="151"/>
    </location>
</feature>
<evidence type="ECO:0000259" key="1">
    <source>
        <dbReference type="Pfam" id="PF02492"/>
    </source>
</evidence>
<dbReference type="Gene3D" id="3.40.50.300">
    <property type="entry name" value="P-loop containing nucleotide triphosphate hydrolases"/>
    <property type="match status" value="1"/>
</dbReference>
<dbReference type="SUPFAM" id="SSF52540">
    <property type="entry name" value="P-loop containing nucleoside triphosphate hydrolases"/>
    <property type="match status" value="1"/>
</dbReference>
<dbReference type="InterPro" id="IPR027417">
    <property type="entry name" value="P-loop_NTPase"/>
</dbReference>
<comment type="caution">
    <text evidence="3">The sequence shown here is derived from an EMBL/GenBank/DDBJ whole genome shotgun (WGS) entry which is preliminary data.</text>
</comment>
<evidence type="ECO:0000313" key="4">
    <source>
        <dbReference type="Proteomes" id="UP000466864"/>
    </source>
</evidence>
<dbReference type="Pfam" id="PF02492">
    <property type="entry name" value="cobW"/>
    <property type="match status" value="1"/>
</dbReference>
<dbReference type="Pfam" id="PF21537">
    <property type="entry name" value="DUF1980_C"/>
    <property type="match status" value="1"/>
</dbReference>